<dbReference type="OrthoDB" id="8075495at2"/>
<dbReference type="Proteomes" id="UP000183028">
    <property type="component" value="Unassembled WGS sequence"/>
</dbReference>
<feature type="transmembrane region" description="Helical" evidence="5">
    <location>
        <begin position="28"/>
        <end position="60"/>
    </location>
</feature>
<evidence type="ECO:0000256" key="1">
    <source>
        <dbReference type="ARBA" id="ARBA00004141"/>
    </source>
</evidence>
<dbReference type="RefSeq" id="WP_074731375.1">
    <property type="nucleotide sequence ID" value="NZ_CACZLD010000014.1"/>
</dbReference>
<dbReference type="GO" id="GO:0005886">
    <property type="term" value="C:plasma membrane"/>
    <property type="evidence" value="ECO:0007669"/>
    <property type="project" value="TreeGrafter"/>
</dbReference>
<gene>
    <name evidence="6" type="ORF">SAMN04487834_100849</name>
</gene>
<evidence type="ECO:0000256" key="3">
    <source>
        <dbReference type="ARBA" id="ARBA00022989"/>
    </source>
</evidence>
<organism evidence="6 7">
    <name type="scientific">Sharpea azabuensis</name>
    <dbReference type="NCBI Taxonomy" id="322505"/>
    <lineage>
        <taxon>Bacteria</taxon>
        <taxon>Bacillati</taxon>
        <taxon>Bacillota</taxon>
        <taxon>Erysipelotrichia</taxon>
        <taxon>Erysipelotrichales</taxon>
        <taxon>Coprobacillaceae</taxon>
        <taxon>Sharpea</taxon>
    </lineage>
</organism>
<keyword evidence="4 5" id="KW-0472">Membrane</keyword>
<proteinExistence type="predicted"/>
<feature type="transmembrane region" description="Helical" evidence="5">
    <location>
        <begin position="111"/>
        <end position="128"/>
    </location>
</feature>
<accession>A0A1H6RPK6</accession>
<reference evidence="7" key="1">
    <citation type="submission" date="2016-10" db="EMBL/GenBank/DDBJ databases">
        <authorList>
            <person name="Varghese N."/>
            <person name="Submissions S."/>
        </authorList>
    </citation>
    <scope>NUCLEOTIDE SEQUENCE [LARGE SCALE GENOMIC DNA]</scope>
    <source>
        <strain evidence="7">DSM 20406</strain>
    </source>
</reference>
<dbReference type="PANTHER" id="PTHR33514:SF13">
    <property type="entry name" value="PROTEIN ABCI12, CHLOROPLASTIC"/>
    <property type="match status" value="1"/>
</dbReference>
<keyword evidence="2 5" id="KW-0812">Transmembrane</keyword>
<evidence type="ECO:0000313" key="6">
    <source>
        <dbReference type="EMBL" id="SEI53730.1"/>
    </source>
</evidence>
<dbReference type="PANTHER" id="PTHR33514">
    <property type="entry name" value="PROTEIN ABCI12, CHLOROPLASTIC"/>
    <property type="match status" value="1"/>
</dbReference>
<dbReference type="Pfam" id="PF02361">
    <property type="entry name" value="CbiQ"/>
    <property type="match status" value="1"/>
</dbReference>
<protein>
    <submittedName>
        <fullName evidence="6">Energy-coupling factor transport system permease protein</fullName>
    </submittedName>
</protein>
<comment type="subcellular location">
    <subcellularLocation>
        <location evidence="1">Membrane</location>
        <topology evidence="1">Multi-pass membrane protein</topology>
    </subcellularLocation>
</comment>
<dbReference type="CDD" id="cd16914">
    <property type="entry name" value="EcfT"/>
    <property type="match status" value="1"/>
</dbReference>
<evidence type="ECO:0000313" key="7">
    <source>
        <dbReference type="Proteomes" id="UP000183028"/>
    </source>
</evidence>
<sequence>MNDIVFGQYLPGHSIIHRLDPRLKIASLLLLLIAVFFDAGFIGYGLIGLFVLLALLLSRIPFKRVLKSMKPMIFMVLFLTIFNLFFVRIGHVVYRLGPVPIYSGAIRQTEYIVVRLVLIICLTTMLTSTTKPLDMTLGLERLMKPLRKVGFPVHEVAMMISIALRFIPTLMEETQRIMKAQASRGVDFNEGTFKEKIAAIVSLIIPLFISAFQRAEDLANAMESRNYNPSAKRTRFHQLHWRYYDTIAITLVLCLFFGIWGLSFIL</sequence>
<name>A0A1H6RPK6_9FIRM</name>
<feature type="transmembrane region" description="Helical" evidence="5">
    <location>
        <begin position="72"/>
        <end position="91"/>
    </location>
</feature>
<dbReference type="InterPro" id="IPR003339">
    <property type="entry name" value="ABC/ECF_trnsptr_transmembrane"/>
</dbReference>
<keyword evidence="3 5" id="KW-1133">Transmembrane helix</keyword>
<dbReference type="EMBL" id="FNYK01000008">
    <property type="protein sequence ID" value="SEI53730.1"/>
    <property type="molecule type" value="Genomic_DNA"/>
</dbReference>
<evidence type="ECO:0000256" key="4">
    <source>
        <dbReference type="ARBA" id="ARBA00023136"/>
    </source>
</evidence>
<keyword evidence="7" id="KW-1185">Reference proteome</keyword>
<evidence type="ECO:0000256" key="5">
    <source>
        <dbReference type="SAM" id="Phobius"/>
    </source>
</evidence>
<evidence type="ECO:0000256" key="2">
    <source>
        <dbReference type="ARBA" id="ARBA00022692"/>
    </source>
</evidence>
<dbReference type="eggNOG" id="COG0619">
    <property type="taxonomic scope" value="Bacteria"/>
</dbReference>
<dbReference type="AlphaFoldDB" id="A0A1H6RPK6"/>
<dbReference type="STRING" id="322505.SAMN04487836_1158"/>
<feature type="transmembrane region" description="Helical" evidence="5">
    <location>
        <begin position="243"/>
        <end position="265"/>
    </location>
</feature>
<feature type="transmembrane region" description="Helical" evidence="5">
    <location>
        <begin position="149"/>
        <end position="167"/>
    </location>
</feature>